<reference evidence="4" key="1">
    <citation type="submission" date="2010-07" db="EMBL/GenBank/DDBJ databases">
        <title>The genome sequence of Gaeumannomyces graminis var. tritici strain R3-111a-1.</title>
        <authorList>
            <consortium name="The Broad Institute Genome Sequencing Platform"/>
            <person name="Ma L.-J."/>
            <person name="Dead R."/>
            <person name="Young S."/>
            <person name="Zeng Q."/>
            <person name="Koehrsen M."/>
            <person name="Alvarado L."/>
            <person name="Berlin A."/>
            <person name="Chapman S.B."/>
            <person name="Chen Z."/>
            <person name="Freedman E."/>
            <person name="Gellesch M."/>
            <person name="Goldberg J."/>
            <person name="Griggs A."/>
            <person name="Gujja S."/>
            <person name="Heilman E.R."/>
            <person name="Heiman D."/>
            <person name="Hepburn T."/>
            <person name="Howarth C."/>
            <person name="Jen D."/>
            <person name="Larson L."/>
            <person name="Mehta T."/>
            <person name="Neiman D."/>
            <person name="Pearson M."/>
            <person name="Roberts A."/>
            <person name="Saif S."/>
            <person name="Shea T."/>
            <person name="Shenoy N."/>
            <person name="Sisk P."/>
            <person name="Stolte C."/>
            <person name="Sykes S."/>
            <person name="Walk T."/>
            <person name="White J."/>
            <person name="Yandava C."/>
            <person name="Haas B."/>
            <person name="Nusbaum C."/>
            <person name="Birren B."/>
        </authorList>
    </citation>
    <scope>NUCLEOTIDE SEQUENCE [LARGE SCALE GENOMIC DNA]</scope>
    <source>
        <strain evidence="4">R3-111a-1</strain>
    </source>
</reference>
<reference evidence="2" key="3">
    <citation type="submission" date="2010-09" db="EMBL/GenBank/DDBJ databases">
        <title>Annotation of Gaeumannomyces graminis var. tritici R3-111a-1.</title>
        <authorList>
            <consortium name="The Broad Institute Genome Sequencing Platform"/>
            <person name="Ma L.-J."/>
            <person name="Dead R."/>
            <person name="Young S.K."/>
            <person name="Zeng Q."/>
            <person name="Gargeya S."/>
            <person name="Fitzgerald M."/>
            <person name="Haas B."/>
            <person name="Abouelleil A."/>
            <person name="Alvarado L."/>
            <person name="Arachchi H.M."/>
            <person name="Berlin A."/>
            <person name="Brown A."/>
            <person name="Chapman S.B."/>
            <person name="Chen Z."/>
            <person name="Dunbar C."/>
            <person name="Freedman E."/>
            <person name="Gearin G."/>
            <person name="Gellesch M."/>
            <person name="Goldberg J."/>
            <person name="Griggs A."/>
            <person name="Gujja S."/>
            <person name="Heiman D."/>
            <person name="Howarth C."/>
            <person name="Larson L."/>
            <person name="Lui A."/>
            <person name="MacDonald P.J.P."/>
            <person name="Mehta T."/>
            <person name="Montmayeur A."/>
            <person name="Murphy C."/>
            <person name="Neiman D."/>
            <person name="Pearson M."/>
            <person name="Priest M."/>
            <person name="Roberts A."/>
            <person name="Saif S."/>
            <person name="Shea T."/>
            <person name="Shenoy N."/>
            <person name="Sisk P."/>
            <person name="Stolte C."/>
            <person name="Sykes S."/>
            <person name="Yandava C."/>
            <person name="Wortman J."/>
            <person name="Nusbaum C."/>
            <person name="Birren B."/>
        </authorList>
    </citation>
    <scope>NUCLEOTIDE SEQUENCE</scope>
    <source>
        <strain evidence="2">R3-111a-1</strain>
    </source>
</reference>
<dbReference type="Proteomes" id="UP000006039">
    <property type="component" value="Unassembled WGS sequence"/>
</dbReference>
<evidence type="ECO:0000313" key="3">
    <source>
        <dbReference type="EnsemblFungi" id="EJT77425"/>
    </source>
</evidence>
<dbReference type="OrthoDB" id="540004at2759"/>
<keyword evidence="4" id="KW-1185">Reference proteome</keyword>
<name>J3P1E0_GAET3</name>
<reference evidence="2" key="2">
    <citation type="submission" date="2010-07" db="EMBL/GenBank/DDBJ databases">
        <authorList>
            <consortium name="The Broad Institute Genome Sequencing Platform"/>
            <consortium name="Broad Institute Genome Sequencing Center for Infectious Disease"/>
            <person name="Ma L.-J."/>
            <person name="Dead R."/>
            <person name="Young S."/>
            <person name="Zeng Q."/>
            <person name="Koehrsen M."/>
            <person name="Alvarado L."/>
            <person name="Berlin A."/>
            <person name="Chapman S.B."/>
            <person name="Chen Z."/>
            <person name="Freedman E."/>
            <person name="Gellesch M."/>
            <person name="Goldberg J."/>
            <person name="Griggs A."/>
            <person name="Gujja S."/>
            <person name="Heilman E.R."/>
            <person name="Heiman D."/>
            <person name="Hepburn T."/>
            <person name="Howarth C."/>
            <person name="Jen D."/>
            <person name="Larson L."/>
            <person name="Mehta T."/>
            <person name="Neiman D."/>
            <person name="Pearson M."/>
            <person name="Roberts A."/>
            <person name="Saif S."/>
            <person name="Shea T."/>
            <person name="Shenoy N."/>
            <person name="Sisk P."/>
            <person name="Stolte C."/>
            <person name="Sykes S."/>
            <person name="Walk T."/>
            <person name="White J."/>
            <person name="Yandava C."/>
            <person name="Haas B."/>
            <person name="Nusbaum C."/>
            <person name="Birren B."/>
        </authorList>
    </citation>
    <scope>NUCLEOTIDE SEQUENCE</scope>
    <source>
        <strain evidence="2">R3-111a-1</strain>
    </source>
</reference>
<feature type="transmembrane region" description="Helical" evidence="1">
    <location>
        <begin position="108"/>
        <end position="133"/>
    </location>
</feature>
<evidence type="ECO:0000313" key="2">
    <source>
        <dbReference type="EMBL" id="EJT77425.1"/>
    </source>
</evidence>
<keyword evidence="1" id="KW-0812">Transmembrane</keyword>
<dbReference type="STRING" id="644352.J3P1E0"/>
<gene>
    <name evidence="3" type="primary">20347795</name>
    <name evidence="2" type="ORF">GGTG_07337</name>
</gene>
<dbReference type="AlphaFoldDB" id="J3P1E0"/>
<organism evidence="2">
    <name type="scientific">Gaeumannomyces tritici (strain R3-111a-1)</name>
    <name type="common">Wheat and barley take-all root rot fungus</name>
    <name type="synonym">Gaeumannomyces graminis var. tritici</name>
    <dbReference type="NCBI Taxonomy" id="644352"/>
    <lineage>
        <taxon>Eukaryota</taxon>
        <taxon>Fungi</taxon>
        <taxon>Dikarya</taxon>
        <taxon>Ascomycota</taxon>
        <taxon>Pezizomycotina</taxon>
        <taxon>Sordariomycetes</taxon>
        <taxon>Sordariomycetidae</taxon>
        <taxon>Magnaporthales</taxon>
        <taxon>Magnaporthaceae</taxon>
        <taxon>Gaeumannomyces</taxon>
    </lineage>
</organism>
<keyword evidence="1" id="KW-1133">Transmembrane helix</keyword>
<accession>J3P1E0</accession>
<keyword evidence="1" id="KW-0472">Membrane</keyword>
<dbReference type="VEuPathDB" id="FungiDB:GGTG_07337"/>
<reference evidence="3" key="5">
    <citation type="submission" date="2018-04" db="UniProtKB">
        <authorList>
            <consortium name="EnsemblFungi"/>
        </authorList>
    </citation>
    <scope>IDENTIFICATION</scope>
    <source>
        <strain evidence="3">R3-111a-1</strain>
    </source>
</reference>
<dbReference type="RefSeq" id="XP_009223425.1">
    <property type="nucleotide sequence ID" value="XM_009225161.1"/>
</dbReference>
<evidence type="ECO:0000313" key="4">
    <source>
        <dbReference type="Proteomes" id="UP000006039"/>
    </source>
</evidence>
<dbReference type="HOGENOM" id="CLU_1475249_0_0_1"/>
<reference evidence="3" key="4">
    <citation type="journal article" date="2015" name="G3 (Bethesda)">
        <title>Genome sequences of three phytopathogenic species of the Magnaporthaceae family of fungi.</title>
        <authorList>
            <person name="Okagaki L.H."/>
            <person name="Nunes C.C."/>
            <person name="Sailsbery J."/>
            <person name="Clay B."/>
            <person name="Brown D."/>
            <person name="John T."/>
            <person name="Oh Y."/>
            <person name="Young N."/>
            <person name="Fitzgerald M."/>
            <person name="Haas B.J."/>
            <person name="Zeng Q."/>
            <person name="Young S."/>
            <person name="Adiconis X."/>
            <person name="Fan L."/>
            <person name="Levin J.Z."/>
            <person name="Mitchell T.K."/>
            <person name="Okubara P.A."/>
            <person name="Farman M.L."/>
            <person name="Kohn L.M."/>
            <person name="Birren B."/>
            <person name="Ma L.-J."/>
            <person name="Dean R.A."/>
        </authorList>
    </citation>
    <scope>NUCLEOTIDE SEQUENCE</scope>
    <source>
        <strain evidence="3">R3-111a-1</strain>
    </source>
</reference>
<dbReference type="CDD" id="cd12087">
    <property type="entry name" value="TM_EGFR-like"/>
    <property type="match status" value="1"/>
</dbReference>
<protein>
    <submittedName>
        <fullName evidence="2 3">Uncharacterized protein</fullName>
    </submittedName>
</protein>
<dbReference type="EnsemblFungi" id="EJT77425">
    <property type="protein sequence ID" value="EJT77425"/>
    <property type="gene ID" value="GGTG_07337"/>
</dbReference>
<evidence type="ECO:0000256" key="1">
    <source>
        <dbReference type="SAM" id="Phobius"/>
    </source>
</evidence>
<dbReference type="EMBL" id="GL385397">
    <property type="protein sequence ID" value="EJT77425.1"/>
    <property type="molecule type" value="Genomic_DNA"/>
</dbReference>
<dbReference type="GeneID" id="20347795"/>
<proteinExistence type="predicted"/>
<sequence length="183" mass="20112">MIAMGGRDFRDKRGDLEDPWRGGMKILDMTELVWRDDYDASAPVYRQPGVAKEWYSDRGLPNVTWEIENTRLLFQDVIDSEAQRKSPPPAVSEPTAGSVVAPTPGPPIGAIVGGVLGGLAAVLIAAVVCVYMWRRRHRQVGDAVVAERREKDEATYSAAMSRDSAVMAPDSAVTELYFELGME</sequence>